<dbReference type="Proteomes" id="UP000076486">
    <property type="component" value="Unassembled WGS sequence"/>
</dbReference>
<keyword evidence="1" id="KW-0732">Signal</keyword>
<evidence type="ECO:0000313" key="3">
    <source>
        <dbReference type="Proteomes" id="UP000076486"/>
    </source>
</evidence>
<organism evidence="2 3">
    <name type="scientific">Pseudoalteromonas luteoviolacea CPMOR-1</name>
    <dbReference type="NCBI Taxonomy" id="1365248"/>
    <lineage>
        <taxon>Bacteria</taxon>
        <taxon>Pseudomonadati</taxon>
        <taxon>Pseudomonadota</taxon>
        <taxon>Gammaproteobacteria</taxon>
        <taxon>Alteromonadales</taxon>
        <taxon>Pseudoalteromonadaceae</taxon>
        <taxon>Pseudoalteromonas</taxon>
    </lineage>
</organism>
<protein>
    <submittedName>
        <fullName evidence="2">Uncharacterized protein</fullName>
    </submittedName>
</protein>
<evidence type="ECO:0000313" key="2">
    <source>
        <dbReference type="EMBL" id="KZN60154.1"/>
    </source>
</evidence>
<evidence type="ECO:0000256" key="1">
    <source>
        <dbReference type="SAM" id="SignalP"/>
    </source>
</evidence>
<accession>A0A161YH70</accession>
<dbReference type="EMBL" id="AUYC01000046">
    <property type="protein sequence ID" value="KZN60154.1"/>
    <property type="molecule type" value="Genomic_DNA"/>
</dbReference>
<dbReference type="AlphaFoldDB" id="A0A161YH70"/>
<comment type="caution">
    <text evidence="2">The sequence shown here is derived from an EMBL/GenBank/DDBJ whole genome shotgun (WGS) entry which is preliminary data.</text>
</comment>
<dbReference type="PATRIC" id="fig|1365248.3.peg.4034"/>
<gene>
    <name evidence="2" type="ORF">N473_24560</name>
</gene>
<sequence length="157" mass="17379">MKKLSFAALLLSSLAISGQALANTYTITKEKQPSRMLVFSSSGGTNVELFSILNLDLNHIPYRDKTGVITGVSYTSASYSNSADETAELCYHRAYNNNPFKCIPITPNFSDSVSDFNGLEFKAGITISVRHRVEPTGSFQFLEPNRNESISFTYRTN</sequence>
<dbReference type="RefSeq" id="WP_063369285.1">
    <property type="nucleotide sequence ID" value="NZ_AUYC01000046.1"/>
</dbReference>
<feature type="chain" id="PRO_5007829793" evidence="1">
    <location>
        <begin position="23"/>
        <end position="157"/>
    </location>
</feature>
<proteinExistence type="predicted"/>
<reference evidence="2 3" key="1">
    <citation type="submission" date="2013-07" db="EMBL/GenBank/DDBJ databases">
        <title>Comparative Genomic and Metabolomic Analysis of Twelve Strains of Pseudoalteromonas luteoviolacea.</title>
        <authorList>
            <person name="Vynne N.G."/>
            <person name="Mansson M."/>
            <person name="Gram L."/>
        </authorList>
    </citation>
    <scope>NUCLEOTIDE SEQUENCE [LARGE SCALE GENOMIC DNA]</scope>
    <source>
        <strain evidence="2 3">CPMOR-1</strain>
    </source>
</reference>
<feature type="signal peptide" evidence="1">
    <location>
        <begin position="1"/>
        <end position="22"/>
    </location>
</feature>
<name>A0A161YH70_9GAMM</name>